<dbReference type="InterPro" id="IPR002645">
    <property type="entry name" value="STAS_dom"/>
</dbReference>
<keyword evidence="5" id="KW-1185">Reference proteome</keyword>
<comment type="caution">
    <text evidence="4">The sequence shown here is derived from an EMBL/GenBank/DDBJ whole genome shotgun (WGS) entry which is preliminary data.</text>
</comment>
<dbReference type="PROSITE" id="PS50801">
    <property type="entry name" value="STAS"/>
    <property type="match status" value="1"/>
</dbReference>
<protein>
    <recommendedName>
        <fullName evidence="2">Anti-sigma factor antagonist</fullName>
    </recommendedName>
</protein>
<dbReference type="InterPro" id="IPR036513">
    <property type="entry name" value="STAS_dom_sf"/>
</dbReference>
<organism evidence="4 5">
    <name type="scientific">Streptomyces meridianus</name>
    <dbReference type="NCBI Taxonomy" id="2938945"/>
    <lineage>
        <taxon>Bacteria</taxon>
        <taxon>Bacillati</taxon>
        <taxon>Actinomycetota</taxon>
        <taxon>Actinomycetes</taxon>
        <taxon>Kitasatosporales</taxon>
        <taxon>Streptomycetaceae</taxon>
        <taxon>Streptomyces</taxon>
    </lineage>
</organism>
<comment type="similarity">
    <text evidence="1 2">Belongs to the anti-sigma-factor antagonist family.</text>
</comment>
<dbReference type="CDD" id="cd07043">
    <property type="entry name" value="STAS_anti-anti-sigma_factors"/>
    <property type="match status" value="1"/>
</dbReference>
<reference evidence="4" key="1">
    <citation type="journal article" date="2023" name="Int. J. Syst. Evol. Microbiol.">
        <title>Streptomyces meridianus sp. nov. isolated from brackish water of the Tagus estuary in Alcochete, Portugal.</title>
        <authorList>
            <person name="Santos J.D.N."/>
            <person name="Klimek D."/>
            <person name="Calusinska M."/>
            <person name="Lobo Da Cunha A."/>
            <person name="Catita J."/>
            <person name="Goncalves H."/>
            <person name="Gonzalez I."/>
            <person name="Reyes F."/>
            <person name="Lage O.M."/>
        </authorList>
    </citation>
    <scope>NUCLEOTIDE SEQUENCE</scope>
    <source>
        <strain evidence="4">MTZ3.1</strain>
    </source>
</reference>
<dbReference type="EMBL" id="JAMQGM010000016">
    <property type="protein sequence ID" value="MCM2577127.1"/>
    <property type="molecule type" value="Genomic_DNA"/>
</dbReference>
<evidence type="ECO:0000313" key="5">
    <source>
        <dbReference type="Proteomes" id="UP001167160"/>
    </source>
</evidence>
<dbReference type="PANTHER" id="PTHR33495">
    <property type="entry name" value="ANTI-SIGMA FACTOR ANTAGONIST TM_1081-RELATED-RELATED"/>
    <property type="match status" value="1"/>
</dbReference>
<evidence type="ECO:0000313" key="4">
    <source>
        <dbReference type="EMBL" id="MCM2577127.1"/>
    </source>
</evidence>
<dbReference type="InterPro" id="IPR003658">
    <property type="entry name" value="Anti-sigma_ant"/>
</dbReference>
<dbReference type="NCBIfam" id="TIGR00377">
    <property type="entry name" value="ant_ant_sig"/>
    <property type="match status" value="1"/>
</dbReference>
<proteinExistence type="inferred from homology"/>
<dbReference type="Pfam" id="PF01740">
    <property type="entry name" value="STAS"/>
    <property type="match status" value="1"/>
</dbReference>
<dbReference type="PANTHER" id="PTHR33495:SF2">
    <property type="entry name" value="ANTI-SIGMA FACTOR ANTAGONIST TM_1081-RELATED"/>
    <property type="match status" value="1"/>
</dbReference>
<evidence type="ECO:0000256" key="1">
    <source>
        <dbReference type="ARBA" id="ARBA00009013"/>
    </source>
</evidence>
<feature type="domain" description="STAS" evidence="3">
    <location>
        <begin position="16"/>
        <end position="112"/>
    </location>
</feature>
<gene>
    <name evidence="4" type="ORF">M1E25_07145</name>
</gene>
<dbReference type="Proteomes" id="UP001167160">
    <property type="component" value="Unassembled WGS sequence"/>
</dbReference>
<accession>A0ABT0X622</accession>
<evidence type="ECO:0000256" key="2">
    <source>
        <dbReference type="RuleBase" id="RU003749"/>
    </source>
</evidence>
<evidence type="ECO:0000259" key="3">
    <source>
        <dbReference type="PROSITE" id="PS50801"/>
    </source>
</evidence>
<sequence length="112" mass="11994">MSPLKITARDAMTGPVLEVIGALDYANATELREQVTTLAFRPGQRLVLDLAGMEFCDSSGITALIAARNHAYSAEADIALAAVPAHTLRVLRMIGLDQILPLYPDSETAVRS</sequence>
<dbReference type="Gene3D" id="3.30.750.24">
    <property type="entry name" value="STAS domain"/>
    <property type="match status" value="1"/>
</dbReference>
<dbReference type="RefSeq" id="WP_251411413.1">
    <property type="nucleotide sequence ID" value="NZ_JAMQGM010000016.1"/>
</dbReference>
<dbReference type="SUPFAM" id="SSF52091">
    <property type="entry name" value="SpoIIaa-like"/>
    <property type="match status" value="1"/>
</dbReference>
<name>A0ABT0X622_9ACTN</name>